<dbReference type="AlphaFoldDB" id="A0A932MQK2"/>
<gene>
    <name evidence="3" type="ORF">HYZ11_11250</name>
</gene>
<dbReference type="PANTHER" id="PTHR33371">
    <property type="entry name" value="INTERMEMBRANE PHOSPHOLIPID TRANSPORT SYSTEM BINDING PROTEIN MLAD-RELATED"/>
    <property type="match status" value="1"/>
</dbReference>
<feature type="domain" description="Mce/MlaD" evidence="2">
    <location>
        <begin position="41"/>
        <end position="114"/>
    </location>
</feature>
<evidence type="ECO:0000313" key="3">
    <source>
        <dbReference type="EMBL" id="MBI3128171.1"/>
    </source>
</evidence>
<dbReference type="InterPro" id="IPR003399">
    <property type="entry name" value="Mce/MlaD"/>
</dbReference>
<evidence type="ECO:0000256" key="1">
    <source>
        <dbReference type="SAM" id="Phobius"/>
    </source>
</evidence>
<evidence type="ECO:0000313" key="4">
    <source>
        <dbReference type="Proteomes" id="UP000782312"/>
    </source>
</evidence>
<proteinExistence type="predicted"/>
<dbReference type="Proteomes" id="UP000782312">
    <property type="component" value="Unassembled WGS sequence"/>
</dbReference>
<sequence length="437" mass="47268">MPRNKSHEVKVGIFLSAGLAIFAVFAIVLTGIAVSGGEDLYRVKFRNIAGLENGSVVALGGLKVGRVDSVGVAKDNPSMMEAVIHVKKGTPLRADSRAEITSVGLTGSMYLSLTLGSPDAPMLKPGAALRGVEAASFQEVINEARQAAEKVNSILGGLGETAQAIAKDAQGLMSDVRGQASKLISTTDRVLVRAESILSARNEQNINRFLSAVSRVADRLEKNIDPLVTEFNETLRMARASLREVNRTADAYEKLAGQGSTLVAEIHKRIEPLDRLLQTEAAATAETIRNEIRQIGEQMRQTLKEGGKDFASAVGAVDGVSRKVQEFFETNRRELRTIVVNLSEVSVQVNKVLTDLAGGKNGDRLTGAAEELRLALGRARSLMTNLDETVARHREDVETLITDLRDMASNLSELSVTLRERPSHFFKGPASPREFQE</sequence>
<dbReference type="EMBL" id="JACPUR010000024">
    <property type="protein sequence ID" value="MBI3128171.1"/>
    <property type="molecule type" value="Genomic_DNA"/>
</dbReference>
<dbReference type="InterPro" id="IPR052336">
    <property type="entry name" value="MlaD_Phospholipid_Transporter"/>
</dbReference>
<feature type="transmembrane region" description="Helical" evidence="1">
    <location>
        <begin position="12"/>
        <end position="34"/>
    </location>
</feature>
<accession>A0A932MQK2</accession>
<dbReference type="Pfam" id="PF02470">
    <property type="entry name" value="MlaD"/>
    <property type="match status" value="1"/>
</dbReference>
<name>A0A932MQK2_UNCTE</name>
<comment type="caution">
    <text evidence="3">The sequence shown here is derived from an EMBL/GenBank/DDBJ whole genome shotgun (WGS) entry which is preliminary data.</text>
</comment>
<evidence type="ECO:0000259" key="2">
    <source>
        <dbReference type="Pfam" id="PF02470"/>
    </source>
</evidence>
<organism evidence="3 4">
    <name type="scientific">Tectimicrobiota bacterium</name>
    <dbReference type="NCBI Taxonomy" id="2528274"/>
    <lineage>
        <taxon>Bacteria</taxon>
        <taxon>Pseudomonadati</taxon>
        <taxon>Nitrospinota/Tectimicrobiota group</taxon>
        <taxon>Candidatus Tectimicrobiota</taxon>
    </lineage>
</organism>
<keyword evidence="1" id="KW-0812">Transmembrane</keyword>
<dbReference type="Gene3D" id="1.20.5.1230">
    <property type="entry name" value="Apolipoprotein A-I"/>
    <property type="match status" value="1"/>
</dbReference>
<keyword evidence="1" id="KW-1133">Transmembrane helix</keyword>
<reference evidence="3" key="1">
    <citation type="submission" date="2020-07" db="EMBL/GenBank/DDBJ databases">
        <title>Huge and variable diversity of episymbiotic CPR bacteria and DPANN archaea in groundwater ecosystems.</title>
        <authorList>
            <person name="He C.Y."/>
            <person name="Keren R."/>
            <person name="Whittaker M."/>
            <person name="Farag I.F."/>
            <person name="Doudna J."/>
            <person name="Cate J.H.D."/>
            <person name="Banfield J.F."/>
        </authorList>
    </citation>
    <scope>NUCLEOTIDE SEQUENCE</scope>
    <source>
        <strain evidence="3">NC_groundwater_763_Ag_S-0.2um_68_21</strain>
    </source>
</reference>
<keyword evidence="1" id="KW-0472">Membrane</keyword>
<protein>
    <submittedName>
        <fullName evidence="3">MCE family protein</fullName>
    </submittedName>
</protein>
<dbReference type="PANTHER" id="PTHR33371:SF4">
    <property type="entry name" value="INTERMEMBRANE PHOSPHOLIPID TRANSPORT SYSTEM BINDING PROTEIN MLAD"/>
    <property type="match status" value="1"/>
</dbReference>